<protein>
    <recommendedName>
        <fullName evidence="8">MICOS complex subunit MIC13</fullName>
    </recommendedName>
</protein>
<comment type="subunit">
    <text evidence="8">Component of the mitochondrial contact site and cristae organizing system (MICOS) complex.</text>
</comment>
<organism evidence="10 11">
    <name type="scientific">Sinanodonta woodiana</name>
    <name type="common">Chinese pond mussel</name>
    <name type="synonym">Anodonta woodiana</name>
    <dbReference type="NCBI Taxonomy" id="1069815"/>
    <lineage>
        <taxon>Eukaryota</taxon>
        <taxon>Metazoa</taxon>
        <taxon>Spiralia</taxon>
        <taxon>Lophotrochozoa</taxon>
        <taxon>Mollusca</taxon>
        <taxon>Bivalvia</taxon>
        <taxon>Autobranchia</taxon>
        <taxon>Heteroconchia</taxon>
        <taxon>Palaeoheterodonta</taxon>
        <taxon>Unionida</taxon>
        <taxon>Unionoidea</taxon>
        <taxon>Unionidae</taxon>
        <taxon>Unioninae</taxon>
        <taxon>Sinanodonta</taxon>
    </lineage>
</organism>
<feature type="chain" id="PRO_5044743803" description="MICOS complex subunit MIC13" evidence="9">
    <location>
        <begin position="19"/>
        <end position="105"/>
    </location>
</feature>
<dbReference type="InterPro" id="IPR026769">
    <property type="entry name" value="Mic13"/>
</dbReference>
<keyword evidence="3" id="KW-0812">Transmembrane</keyword>
<gene>
    <name evidence="10" type="ORF">ACJMK2_025571</name>
</gene>
<dbReference type="PANTHER" id="PTHR31816:SF3">
    <property type="entry name" value="MICOS COMPLEX SUBUNIT MIC13"/>
    <property type="match status" value="1"/>
</dbReference>
<evidence type="ECO:0000256" key="6">
    <source>
        <dbReference type="ARBA" id="ARBA00023128"/>
    </source>
</evidence>
<keyword evidence="9" id="KW-0732">Signal</keyword>
<accession>A0ABD3XKI8</accession>
<dbReference type="Proteomes" id="UP001634394">
    <property type="component" value="Unassembled WGS sequence"/>
</dbReference>
<feature type="signal peptide" evidence="9">
    <location>
        <begin position="1"/>
        <end position="18"/>
    </location>
</feature>
<evidence type="ECO:0000256" key="9">
    <source>
        <dbReference type="SAM" id="SignalP"/>
    </source>
</evidence>
<dbReference type="EMBL" id="JBJQND010000002">
    <property type="protein sequence ID" value="KAL3885518.1"/>
    <property type="molecule type" value="Genomic_DNA"/>
</dbReference>
<evidence type="ECO:0000256" key="1">
    <source>
        <dbReference type="ARBA" id="ARBA00004434"/>
    </source>
</evidence>
<reference evidence="10 11" key="1">
    <citation type="submission" date="2024-11" db="EMBL/GenBank/DDBJ databases">
        <title>Chromosome-level genome assembly of the freshwater bivalve Anodonta woodiana.</title>
        <authorList>
            <person name="Chen X."/>
        </authorList>
    </citation>
    <scope>NUCLEOTIDE SEQUENCE [LARGE SCALE GENOMIC DNA]</scope>
    <source>
        <strain evidence="10">MN2024</strain>
        <tissue evidence="10">Gills</tissue>
    </source>
</reference>
<dbReference type="AlphaFoldDB" id="A0ABD3XKI8"/>
<evidence type="ECO:0000256" key="4">
    <source>
        <dbReference type="ARBA" id="ARBA00022792"/>
    </source>
</evidence>
<evidence type="ECO:0000256" key="8">
    <source>
        <dbReference type="RuleBase" id="RU363009"/>
    </source>
</evidence>
<evidence type="ECO:0000256" key="2">
    <source>
        <dbReference type="ARBA" id="ARBA00006771"/>
    </source>
</evidence>
<dbReference type="Pfam" id="PF15884">
    <property type="entry name" value="QIL1"/>
    <property type="match status" value="1"/>
</dbReference>
<comment type="caution">
    <text evidence="10">The sequence shown here is derived from an EMBL/GenBank/DDBJ whole genome shotgun (WGS) entry which is preliminary data.</text>
</comment>
<evidence type="ECO:0000256" key="3">
    <source>
        <dbReference type="ARBA" id="ARBA00022692"/>
    </source>
</evidence>
<comment type="function">
    <text evidence="8">Component of the MICOS complex, a large protein complex of the mitochondrial inner membrane that plays crucial roles in the maintenance of crista junctions, inner membrane architecture, and formation of contact sites to the outer membrane.</text>
</comment>
<keyword evidence="6 8" id="KW-0496">Mitochondrion</keyword>
<name>A0ABD3XKI8_SINWO</name>
<keyword evidence="11" id="KW-1185">Reference proteome</keyword>
<comment type="similarity">
    <text evidence="2 8">Belongs to the MICOS complex subunit Mic13 family.</text>
</comment>
<dbReference type="PANTHER" id="PTHR31816">
    <property type="entry name" value="MICOS COMPLEX SUBUNIT MIC13"/>
    <property type="match status" value="1"/>
</dbReference>
<keyword evidence="4 8" id="KW-0999">Mitochondrion inner membrane</keyword>
<evidence type="ECO:0000313" key="10">
    <source>
        <dbReference type="EMBL" id="KAL3885518.1"/>
    </source>
</evidence>
<evidence type="ECO:0000256" key="7">
    <source>
        <dbReference type="ARBA" id="ARBA00023136"/>
    </source>
</evidence>
<evidence type="ECO:0000256" key="5">
    <source>
        <dbReference type="ARBA" id="ARBA00022989"/>
    </source>
</evidence>
<proteinExistence type="inferred from homology"/>
<evidence type="ECO:0000313" key="11">
    <source>
        <dbReference type="Proteomes" id="UP001634394"/>
    </source>
</evidence>
<dbReference type="GO" id="GO:0061617">
    <property type="term" value="C:MICOS complex"/>
    <property type="evidence" value="ECO:0007669"/>
    <property type="project" value="UniProtKB-UniRule"/>
</dbReference>
<comment type="subcellular location">
    <subcellularLocation>
        <location evidence="1 8">Mitochondrion inner membrane</location>
        <topology evidence="1 8">Single-pass membrane protein</topology>
    </subcellularLocation>
</comment>
<sequence length="105" mass="11445">MAATVLKTLAKLTIGVGAVYVTVDQGVWDGIRQGDSALNKVKQSVLPATSEYWQKVPSVSDLQRTVLSKWNSGVTTAFTYMAHTPETTGKYCKEATDYVKKSLKS</sequence>
<keyword evidence="7" id="KW-0472">Membrane</keyword>
<keyword evidence="5" id="KW-1133">Transmembrane helix</keyword>